<dbReference type="PANTHER" id="PTHR19375">
    <property type="entry name" value="HEAT SHOCK PROTEIN 70KDA"/>
    <property type="match status" value="1"/>
</dbReference>
<reference evidence="3" key="1">
    <citation type="journal article" date="2022" name="Int. J. Mol. Sci.">
        <title>Draft Genome of Tanacetum Coccineum: Genomic Comparison of Closely Related Tanacetum-Family Plants.</title>
        <authorList>
            <person name="Yamashiro T."/>
            <person name="Shiraishi A."/>
            <person name="Nakayama K."/>
            <person name="Satake H."/>
        </authorList>
    </citation>
    <scope>NUCLEOTIDE SEQUENCE</scope>
</reference>
<evidence type="ECO:0000313" key="3">
    <source>
        <dbReference type="EMBL" id="GJS53307.1"/>
    </source>
</evidence>
<keyword evidence="2" id="KW-0067">ATP-binding</keyword>
<protein>
    <submittedName>
        <fullName evidence="3">Heat shock protein 70 family, peptide-binding domain protein</fullName>
    </submittedName>
</protein>
<evidence type="ECO:0000256" key="1">
    <source>
        <dbReference type="ARBA" id="ARBA00022741"/>
    </source>
</evidence>
<dbReference type="EMBL" id="BQNB010008716">
    <property type="protein sequence ID" value="GJS53307.1"/>
    <property type="molecule type" value="Genomic_DNA"/>
</dbReference>
<evidence type="ECO:0000256" key="2">
    <source>
        <dbReference type="ARBA" id="ARBA00022840"/>
    </source>
</evidence>
<name>A0ABQ4WKC2_9ASTR</name>
<dbReference type="InterPro" id="IPR013126">
    <property type="entry name" value="Hsp_70_fam"/>
</dbReference>
<dbReference type="Proteomes" id="UP001151760">
    <property type="component" value="Unassembled WGS sequence"/>
</dbReference>
<keyword evidence="1" id="KW-0547">Nucleotide-binding</keyword>
<reference evidence="3" key="2">
    <citation type="submission" date="2022-01" db="EMBL/GenBank/DDBJ databases">
        <authorList>
            <person name="Yamashiro T."/>
            <person name="Shiraishi A."/>
            <person name="Satake H."/>
            <person name="Nakayama K."/>
        </authorList>
    </citation>
    <scope>NUCLEOTIDE SEQUENCE</scope>
</reference>
<organism evidence="3 4">
    <name type="scientific">Tanacetum coccineum</name>
    <dbReference type="NCBI Taxonomy" id="301880"/>
    <lineage>
        <taxon>Eukaryota</taxon>
        <taxon>Viridiplantae</taxon>
        <taxon>Streptophyta</taxon>
        <taxon>Embryophyta</taxon>
        <taxon>Tracheophyta</taxon>
        <taxon>Spermatophyta</taxon>
        <taxon>Magnoliopsida</taxon>
        <taxon>eudicotyledons</taxon>
        <taxon>Gunneridae</taxon>
        <taxon>Pentapetalae</taxon>
        <taxon>asterids</taxon>
        <taxon>campanulids</taxon>
        <taxon>Asterales</taxon>
        <taxon>Asteraceae</taxon>
        <taxon>Asteroideae</taxon>
        <taxon>Anthemideae</taxon>
        <taxon>Anthemidinae</taxon>
        <taxon>Tanacetum</taxon>
    </lineage>
</organism>
<keyword evidence="4" id="KW-1185">Reference proteome</keyword>
<accession>A0ABQ4WKC2</accession>
<dbReference type="Gene3D" id="2.60.34.10">
    <property type="entry name" value="Substrate Binding Domain Of DNAk, Chain A, domain 1"/>
    <property type="match status" value="1"/>
</dbReference>
<dbReference type="SUPFAM" id="SSF100920">
    <property type="entry name" value="Heat shock protein 70kD (HSP70), peptide-binding domain"/>
    <property type="match status" value="1"/>
</dbReference>
<gene>
    <name evidence="3" type="ORF">Tco_0626669</name>
</gene>
<comment type="caution">
    <text evidence="3">The sequence shown here is derived from an EMBL/GenBank/DDBJ whole genome shotgun (WGS) entry which is preliminary data.</text>
</comment>
<evidence type="ECO:0000313" key="4">
    <source>
        <dbReference type="Proteomes" id="UP001151760"/>
    </source>
</evidence>
<proteinExistence type="predicted"/>
<dbReference type="InterPro" id="IPR029047">
    <property type="entry name" value="HSP70_peptide-bd_sf"/>
</dbReference>
<sequence>MDEVVVYGAAVLAANIGGKGKLVQDVTPISLGFMSKENYMYVVIPKKTPIPTIRNLFFLTENDKDKRVGCTMKIDVYGGESCKATENLSLGSILLDKIPGTSQKFNICFIIDANGTLTVSGEVLSTGCRKSITIGGSERLLKQGFESRGGTEG</sequence>
<keyword evidence="3" id="KW-0346">Stress response</keyword>
<dbReference type="Pfam" id="PF00012">
    <property type="entry name" value="HSP70"/>
    <property type="match status" value="1"/>
</dbReference>